<evidence type="ECO:0000313" key="2">
    <source>
        <dbReference type="Proteomes" id="UP000189137"/>
    </source>
</evidence>
<protein>
    <submittedName>
        <fullName evidence="1">Uncharacterized protein</fullName>
    </submittedName>
</protein>
<sequence>MTKEEFITKFLKEQQRRRKILEYDIINFKSEIRFKTWKKYKKR</sequence>
<dbReference type="EMBL" id="FUPS01000014">
    <property type="protein sequence ID" value="SJS97805.1"/>
    <property type="molecule type" value="Genomic_DNA"/>
</dbReference>
<gene>
    <name evidence="1" type="ORF">SAMEA3375112_03310</name>
</gene>
<dbReference type="RefSeq" id="WP_021402146.1">
    <property type="nucleotide sequence ID" value="NZ_CP149699.1"/>
</dbReference>
<name>A0A9X8RLG5_CLODI</name>
<dbReference type="AlphaFoldDB" id="A0A9X8RLG5"/>
<evidence type="ECO:0000313" key="1">
    <source>
        <dbReference type="EMBL" id="SJS97805.1"/>
    </source>
</evidence>
<dbReference type="Proteomes" id="UP000189137">
    <property type="component" value="Unassembled WGS sequence"/>
</dbReference>
<comment type="caution">
    <text evidence="1">The sequence shown here is derived from an EMBL/GenBank/DDBJ whole genome shotgun (WGS) entry which is preliminary data.</text>
</comment>
<reference evidence="1 2" key="1">
    <citation type="submission" date="2017-02" db="EMBL/GenBank/DDBJ databases">
        <authorList>
            <consortium name="Pathogen Informatics"/>
        </authorList>
    </citation>
    <scope>NUCLEOTIDE SEQUENCE [LARGE SCALE GENOMIC DNA]</scope>
    <source>
        <strain evidence="1 2">VRECD0157</strain>
    </source>
</reference>
<proteinExistence type="predicted"/>
<accession>A0A9X8RLG5</accession>
<organism evidence="1 2">
    <name type="scientific">Clostridioides difficile</name>
    <name type="common">Peptoclostridium difficile</name>
    <dbReference type="NCBI Taxonomy" id="1496"/>
    <lineage>
        <taxon>Bacteria</taxon>
        <taxon>Bacillati</taxon>
        <taxon>Bacillota</taxon>
        <taxon>Clostridia</taxon>
        <taxon>Peptostreptococcales</taxon>
        <taxon>Peptostreptococcaceae</taxon>
        <taxon>Clostridioides</taxon>
    </lineage>
</organism>